<proteinExistence type="predicted"/>
<organism evidence="1 2">
    <name type="scientific">Pleurotus eryngii</name>
    <name type="common">Boletus of the steppes</name>
    <dbReference type="NCBI Taxonomy" id="5323"/>
    <lineage>
        <taxon>Eukaryota</taxon>
        <taxon>Fungi</taxon>
        <taxon>Dikarya</taxon>
        <taxon>Basidiomycota</taxon>
        <taxon>Agaricomycotina</taxon>
        <taxon>Agaricomycetes</taxon>
        <taxon>Agaricomycetidae</taxon>
        <taxon>Agaricales</taxon>
        <taxon>Pleurotineae</taxon>
        <taxon>Pleurotaceae</taxon>
        <taxon>Pleurotus</taxon>
    </lineage>
</organism>
<dbReference type="EMBL" id="MU154539">
    <property type="protein sequence ID" value="KAF9498181.1"/>
    <property type="molecule type" value="Genomic_DNA"/>
</dbReference>
<name>A0A9P6A6Q9_PLEER</name>
<reference evidence="1" key="1">
    <citation type="submission" date="2020-11" db="EMBL/GenBank/DDBJ databases">
        <authorList>
            <consortium name="DOE Joint Genome Institute"/>
            <person name="Ahrendt S."/>
            <person name="Riley R."/>
            <person name="Andreopoulos W."/>
            <person name="Labutti K."/>
            <person name="Pangilinan J."/>
            <person name="Ruiz-Duenas F.J."/>
            <person name="Barrasa J.M."/>
            <person name="Sanchez-Garcia M."/>
            <person name="Camarero S."/>
            <person name="Miyauchi S."/>
            <person name="Serrano A."/>
            <person name="Linde D."/>
            <person name="Babiker R."/>
            <person name="Drula E."/>
            <person name="Ayuso-Fernandez I."/>
            <person name="Pacheco R."/>
            <person name="Padilla G."/>
            <person name="Ferreira P."/>
            <person name="Barriuso J."/>
            <person name="Kellner H."/>
            <person name="Castanera R."/>
            <person name="Alfaro M."/>
            <person name="Ramirez L."/>
            <person name="Pisabarro A.G."/>
            <person name="Kuo A."/>
            <person name="Tritt A."/>
            <person name="Lipzen A."/>
            <person name="He G."/>
            <person name="Yan M."/>
            <person name="Ng V."/>
            <person name="Cullen D."/>
            <person name="Martin F."/>
            <person name="Rosso M.-N."/>
            <person name="Henrissat B."/>
            <person name="Hibbett D."/>
            <person name="Martinez A.T."/>
            <person name="Grigoriev I.V."/>
        </authorList>
    </citation>
    <scope>NUCLEOTIDE SEQUENCE</scope>
    <source>
        <strain evidence="1">ATCC 90797</strain>
    </source>
</reference>
<keyword evidence="2" id="KW-1185">Reference proteome</keyword>
<dbReference type="OrthoDB" id="3252968at2759"/>
<dbReference type="AlphaFoldDB" id="A0A9P6A6Q9"/>
<evidence type="ECO:0000313" key="2">
    <source>
        <dbReference type="Proteomes" id="UP000807025"/>
    </source>
</evidence>
<evidence type="ECO:0000313" key="1">
    <source>
        <dbReference type="EMBL" id="KAF9498181.1"/>
    </source>
</evidence>
<protein>
    <submittedName>
        <fullName evidence="1">Uncharacterized protein</fullName>
    </submittedName>
</protein>
<gene>
    <name evidence="1" type="ORF">BDN71DRAFT_1535852</name>
</gene>
<comment type="caution">
    <text evidence="1">The sequence shown here is derived from an EMBL/GenBank/DDBJ whole genome shotgun (WGS) entry which is preliminary data.</text>
</comment>
<dbReference type="Proteomes" id="UP000807025">
    <property type="component" value="Unassembled WGS sequence"/>
</dbReference>
<sequence>MEFQEYIMKDGCHGTIHPMYEHDGFKWVLIVCPCVTLTRRTSIRSQVVSMYILLAKDRIKSNEGLGIWHVGIYAWKVYSTTSQLQKLKDDYQRADVKGLPMGKPRFTQGTVQKGSGRATDGFALIVNWVDGSPFNFQQPPRPFRKALETQNISHSKSDKDYTRLKGGCQSAENVGLQDCQGFVKQGAGEPLIFIDVHTSWNPQTQKYGFSQQAVDMVTDITNWGTSL</sequence>
<accession>A0A9P6A6Q9</accession>